<proteinExistence type="predicted"/>
<dbReference type="OrthoDB" id="7844692at2"/>
<evidence type="ECO:0000313" key="4">
    <source>
        <dbReference type="Proteomes" id="UP000199093"/>
    </source>
</evidence>
<dbReference type="AlphaFoldDB" id="A0A1G8I6N8"/>
<keyword evidence="2" id="KW-0732">Signal</keyword>
<organism evidence="3 4">
    <name type="scientific">Salipiger marinus</name>
    <dbReference type="NCBI Taxonomy" id="555512"/>
    <lineage>
        <taxon>Bacteria</taxon>
        <taxon>Pseudomonadati</taxon>
        <taxon>Pseudomonadota</taxon>
        <taxon>Alphaproteobacteria</taxon>
        <taxon>Rhodobacterales</taxon>
        <taxon>Roseobacteraceae</taxon>
        <taxon>Salipiger</taxon>
    </lineage>
</organism>
<sequence length="288" mass="31183">MKHGFSALALTALLAGPVAAQDSTLSGTVAEVFDRQIVLAAPEGRMLVTLPDDATVPEAGARVNLTGTAEGRSFTASSLSLAPAEAPAPAPAPQAQAQAGELPQPLRDLGLTEVMTRMEDHKDDRELHLHARLPEGGWLRAKTERGQLTDVETDSGALPEALLAALLPEAARNAPAMAELTRLEKIDLDEDDGEIEVEGRASDGTRLELTFARDGRLMELDRERDDKRRSMTEAEARETLGALGYSEVGFVKRGGRHVDAVAQSPDGDWVEVRLDDRGRLDRERLWDR</sequence>
<name>A0A1G8I6N8_9RHOB</name>
<protein>
    <recommendedName>
        <fullName evidence="5">Prevent-host-death protein</fullName>
    </recommendedName>
</protein>
<keyword evidence="4" id="KW-1185">Reference proteome</keyword>
<evidence type="ECO:0000256" key="1">
    <source>
        <dbReference type="SAM" id="MobiDB-lite"/>
    </source>
</evidence>
<feature type="chain" id="PRO_5011643892" description="Prevent-host-death protein" evidence="2">
    <location>
        <begin position="21"/>
        <end position="288"/>
    </location>
</feature>
<feature type="region of interest" description="Disordered" evidence="1">
    <location>
        <begin position="78"/>
        <end position="102"/>
    </location>
</feature>
<feature type="compositionally biased region" description="Low complexity" evidence="1">
    <location>
        <begin position="93"/>
        <end position="102"/>
    </location>
</feature>
<dbReference type="RefSeq" id="WP_089842968.1">
    <property type="nucleotide sequence ID" value="NZ_FNEJ01000001.1"/>
</dbReference>
<evidence type="ECO:0000256" key="2">
    <source>
        <dbReference type="SAM" id="SignalP"/>
    </source>
</evidence>
<gene>
    <name evidence="3" type="ORF">SAMN04487993_1001251</name>
</gene>
<dbReference type="EMBL" id="FNEJ01000001">
    <property type="protein sequence ID" value="SDI14497.1"/>
    <property type="molecule type" value="Genomic_DNA"/>
</dbReference>
<accession>A0A1G8I6N8</accession>
<dbReference type="Proteomes" id="UP000199093">
    <property type="component" value="Unassembled WGS sequence"/>
</dbReference>
<reference evidence="4" key="1">
    <citation type="submission" date="2016-10" db="EMBL/GenBank/DDBJ databases">
        <authorList>
            <person name="Varghese N."/>
            <person name="Submissions S."/>
        </authorList>
    </citation>
    <scope>NUCLEOTIDE SEQUENCE [LARGE SCALE GENOMIC DNA]</scope>
    <source>
        <strain evidence="4">DSM 26424</strain>
    </source>
</reference>
<evidence type="ECO:0008006" key="5">
    <source>
        <dbReference type="Google" id="ProtNLM"/>
    </source>
</evidence>
<dbReference type="STRING" id="555512.SAMN04487993_1001251"/>
<feature type="signal peptide" evidence="2">
    <location>
        <begin position="1"/>
        <end position="20"/>
    </location>
</feature>
<evidence type="ECO:0000313" key="3">
    <source>
        <dbReference type="EMBL" id="SDI14497.1"/>
    </source>
</evidence>